<evidence type="ECO:0000313" key="1">
    <source>
        <dbReference type="EMBL" id="OAV87786.1"/>
    </source>
</evidence>
<reference evidence="2" key="4">
    <citation type="submission" date="2025-05" db="UniProtKB">
        <authorList>
            <consortium name="EnsemblFungi"/>
        </authorList>
    </citation>
    <scope>IDENTIFICATION</scope>
    <source>
        <strain evidence="2">isolate 1-1 / race 1 (BBBD)</strain>
    </source>
</reference>
<evidence type="ECO:0000313" key="3">
    <source>
        <dbReference type="Proteomes" id="UP000005240"/>
    </source>
</evidence>
<reference evidence="1" key="2">
    <citation type="submission" date="2016-05" db="EMBL/GenBank/DDBJ databases">
        <title>Comparative analysis highlights variable genome content of wheat rusts and divergence of the mating loci.</title>
        <authorList>
            <person name="Cuomo C.A."/>
            <person name="Bakkeren G."/>
            <person name="Szabo L."/>
            <person name="Khalil H."/>
            <person name="Joly D."/>
            <person name="Goldberg J."/>
            <person name="Young S."/>
            <person name="Zeng Q."/>
            <person name="Fellers J."/>
        </authorList>
    </citation>
    <scope>NUCLEOTIDE SEQUENCE [LARGE SCALE GENOMIC DNA]</scope>
    <source>
        <strain evidence="1">1-1 BBBD Race 1</strain>
    </source>
</reference>
<dbReference type="OrthoDB" id="76215at2759"/>
<dbReference type="EnsemblFungi" id="PTTG_11315-t43_1">
    <property type="protein sequence ID" value="PTTG_11315-t43_1-p1"/>
    <property type="gene ID" value="PTTG_11315"/>
</dbReference>
<dbReference type="Proteomes" id="UP000005240">
    <property type="component" value="Unassembled WGS sequence"/>
</dbReference>
<evidence type="ECO:0000313" key="2">
    <source>
        <dbReference type="EnsemblFungi" id="PTTG_11315-t43_1-p1"/>
    </source>
</evidence>
<sequence length="142" mass="15650">VKKKKTAKVKKLDESDFKTPNHTWTTDQKMTLLESIATQYSAGFETDNDQSGFGWDNNRGTVTADEAVWEELIAAHPRQNFGKLKDKPFPVYDLAFSVFLGKAATGEIANSELVPTTTKAVKLTPAAKRKTSHLSDDNSSSV</sequence>
<reference evidence="2 3" key="3">
    <citation type="journal article" date="2017" name="G3 (Bethesda)">
        <title>Comparative analysis highlights variable genome content of wheat rusts and divergence of the mating loci.</title>
        <authorList>
            <person name="Cuomo C.A."/>
            <person name="Bakkeren G."/>
            <person name="Khalil H.B."/>
            <person name="Panwar V."/>
            <person name="Joly D."/>
            <person name="Linning R."/>
            <person name="Sakthikumar S."/>
            <person name="Song X."/>
            <person name="Adiconis X."/>
            <person name="Fan L."/>
            <person name="Goldberg J.M."/>
            <person name="Levin J.Z."/>
            <person name="Young S."/>
            <person name="Zeng Q."/>
            <person name="Anikster Y."/>
            <person name="Bruce M."/>
            <person name="Wang M."/>
            <person name="Yin C."/>
            <person name="McCallum B."/>
            <person name="Szabo L.J."/>
            <person name="Hulbert S."/>
            <person name="Chen X."/>
            <person name="Fellers J.P."/>
        </authorList>
    </citation>
    <scope>NUCLEOTIDE SEQUENCE</scope>
    <source>
        <strain evidence="2">isolate 1-1 / race 1 (BBBD)</strain>
        <strain evidence="3">Isolate 1-1 / race 1 (BBBD)</strain>
    </source>
</reference>
<keyword evidence="3" id="KW-1185">Reference proteome</keyword>
<evidence type="ECO:0008006" key="4">
    <source>
        <dbReference type="Google" id="ProtNLM"/>
    </source>
</evidence>
<accession>A0A0C4FDL0</accession>
<name>A0A0C4FDL0_PUCT1</name>
<dbReference type="EMBL" id="ADAS02000282">
    <property type="protein sequence ID" value="OAV87786.1"/>
    <property type="molecule type" value="Genomic_DNA"/>
</dbReference>
<organism evidence="2 3">
    <name type="scientific">Puccinia triticina (isolate 1-1 / race 1 (BBBD))</name>
    <name type="common">Brown leaf rust fungus</name>
    <dbReference type="NCBI Taxonomy" id="630390"/>
    <lineage>
        <taxon>Eukaryota</taxon>
        <taxon>Fungi</taxon>
        <taxon>Dikarya</taxon>
        <taxon>Basidiomycota</taxon>
        <taxon>Pucciniomycotina</taxon>
        <taxon>Pucciniomycetes</taxon>
        <taxon>Pucciniales</taxon>
        <taxon>Pucciniaceae</taxon>
        <taxon>Puccinia</taxon>
    </lineage>
</organism>
<dbReference type="PANTHER" id="PTHR47072:SF4">
    <property type="entry name" value="MYB_SANT-LIKE DOMAIN-CONTAINING PROTEIN"/>
    <property type="match status" value="1"/>
</dbReference>
<dbReference type="AlphaFoldDB" id="A0A0C4FDL0"/>
<dbReference type="VEuPathDB" id="FungiDB:PTTG_11315"/>
<gene>
    <name evidence="1" type="ORF">PTTG_11315</name>
</gene>
<dbReference type="PANTHER" id="PTHR47072">
    <property type="match status" value="1"/>
</dbReference>
<protein>
    <recommendedName>
        <fullName evidence="4">Myb/SANT-like domain-containing protein</fullName>
    </recommendedName>
</protein>
<proteinExistence type="predicted"/>
<reference evidence="1" key="1">
    <citation type="submission" date="2009-11" db="EMBL/GenBank/DDBJ databases">
        <authorList>
            <consortium name="The Broad Institute Genome Sequencing Platform"/>
            <person name="Ward D."/>
            <person name="Feldgarden M."/>
            <person name="Earl A."/>
            <person name="Young S.K."/>
            <person name="Zeng Q."/>
            <person name="Koehrsen M."/>
            <person name="Alvarado L."/>
            <person name="Berlin A."/>
            <person name="Bochicchio J."/>
            <person name="Borenstein D."/>
            <person name="Chapman S.B."/>
            <person name="Chen Z."/>
            <person name="Engels R."/>
            <person name="Freedman E."/>
            <person name="Gellesch M."/>
            <person name="Goldberg J."/>
            <person name="Griggs A."/>
            <person name="Gujja S."/>
            <person name="Heilman E."/>
            <person name="Heiman D."/>
            <person name="Hepburn T."/>
            <person name="Howarth C."/>
            <person name="Jen D."/>
            <person name="Larson L."/>
            <person name="Lewis B."/>
            <person name="Mehta T."/>
            <person name="Park D."/>
            <person name="Pearson M."/>
            <person name="Roberts A."/>
            <person name="Saif S."/>
            <person name="Shea T."/>
            <person name="Shenoy N."/>
            <person name="Sisk P."/>
            <person name="Stolte C."/>
            <person name="Sykes S."/>
            <person name="Thomson T."/>
            <person name="Walk T."/>
            <person name="White J."/>
            <person name="Yandava C."/>
            <person name="Izard J."/>
            <person name="Baranova O.V."/>
            <person name="Blanton J.M."/>
            <person name="Tanner A.C."/>
            <person name="Dewhirst F.E."/>
            <person name="Haas B."/>
            <person name="Nusbaum C."/>
            <person name="Birren B."/>
        </authorList>
    </citation>
    <scope>NUCLEOTIDE SEQUENCE [LARGE SCALE GENOMIC DNA]</scope>
    <source>
        <strain evidence="1">1-1 BBBD Race 1</strain>
    </source>
</reference>